<keyword evidence="1" id="KW-0175">Coiled coil</keyword>
<evidence type="ECO:0000256" key="2">
    <source>
        <dbReference type="SAM" id="MobiDB-lite"/>
    </source>
</evidence>
<feature type="domain" description="DUF4342" evidence="4">
    <location>
        <begin position="64"/>
        <end position="122"/>
    </location>
</feature>
<evidence type="ECO:0000256" key="1">
    <source>
        <dbReference type="SAM" id="Coils"/>
    </source>
</evidence>
<evidence type="ECO:0000313" key="5">
    <source>
        <dbReference type="EMBL" id="MBS7527022.1"/>
    </source>
</evidence>
<keyword evidence="6" id="KW-1185">Reference proteome</keyword>
<keyword evidence="3" id="KW-0472">Membrane</keyword>
<feature type="region of interest" description="Disordered" evidence="2">
    <location>
        <begin position="46"/>
        <end position="68"/>
    </location>
</feature>
<gene>
    <name evidence="5" type="ORF">KHM83_10050</name>
</gene>
<evidence type="ECO:0000313" key="6">
    <source>
        <dbReference type="Proteomes" id="UP000746471"/>
    </source>
</evidence>
<dbReference type="EMBL" id="JAHBCL010000015">
    <property type="protein sequence ID" value="MBS7527022.1"/>
    <property type="molecule type" value="Genomic_DNA"/>
</dbReference>
<feature type="compositionally biased region" description="Basic and acidic residues" evidence="2">
    <location>
        <begin position="57"/>
        <end position="68"/>
    </location>
</feature>
<accession>A0ABS5PQ16</accession>
<keyword evidence="3" id="KW-1133">Transmembrane helix</keyword>
<feature type="compositionally biased region" description="Basic residues" evidence="2">
    <location>
        <begin position="46"/>
        <end position="56"/>
    </location>
</feature>
<dbReference type="InterPro" id="IPR025642">
    <property type="entry name" value="DUF4342"/>
</dbReference>
<keyword evidence="3" id="KW-0812">Transmembrane</keyword>
<comment type="caution">
    <text evidence="5">The sequence shown here is derived from an EMBL/GenBank/DDBJ whole genome shotgun (WGS) entry which is preliminary data.</text>
</comment>
<dbReference type="Gene3D" id="1.10.8.10">
    <property type="entry name" value="DNA helicase RuvA subunit, C-terminal domain"/>
    <property type="match status" value="1"/>
</dbReference>
<feature type="transmembrane region" description="Helical" evidence="3">
    <location>
        <begin position="103"/>
        <end position="127"/>
    </location>
</feature>
<organism evidence="5 6">
    <name type="scientific">Fusibacter paucivorans</name>
    <dbReference type="NCBI Taxonomy" id="76009"/>
    <lineage>
        <taxon>Bacteria</taxon>
        <taxon>Bacillati</taxon>
        <taxon>Bacillota</taxon>
        <taxon>Clostridia</taxon>
        <taxon>Eubacteriales</taxon>
        <taxon>Eubacteriales Family XII. Incertae Sedis</taxon>
        <taxon>Fusibacter</taxon>
    </lineage>
</organism>
<dbReference type="Pfam" id="PF14242">
    <property type="entry name" value="DUF4342"/>
    <property type="match status" value="1"/>
</dbReference>
<sequence length="160" mass="18817">MSVSLEKIDMLMERANISYKEAKEALEKFDGDMVEALIYLESNQKTAKHTVSRHPREHREQRRQQRRTQNRDIFEDIKGFVQKLHKTSFIVSKKDRRLLDIPLTVAGIIILVTLPASLFLLILPYFFGYQIRILNADGSKFKFDEMAPKQETPVDEDRYE</sequence>
<dbReference type="RefSeq" id="WP_213236883.1">
    <property type="nucleotide sequence ID" value="NZ_JAHBCL010000015.1"/>
</dbReference>
<dbReference type="SUPFAM" id="SSF46934">
    <property type="entry name" value="UBA-like"/>
    <property type="match status" value="1"/>
</dbReference>
<protein>
    <submittedName>
        <fullName evidence="5">DUF4342 domain-containing protein</fullName>
    </submittedName>
</protein>
<dbReference type="Proteomes" id="UP000746471">
    <property type="component" value="Unassembled WGS sequence"/>
</dbReference>
<feature type="coiled-coil region" evidence="1">
    <location>
        <begin position="5"/>
        <end position="32"/>
    </location>
</feature>
<name>A0ABS5PQ16_9FIRM</name>
<evidence type="ECO:0000256" key="3">
    <source>
        <dbReference type="SAM" id="Phobius"/>
    </source>
</evidence>
<proteinExistence type="predicted"/>
<dbReference type="InterPro" id="IPR009060">
    <property type="entry name" value="UBA-like_sf"/>
</dbReference>
<reference evidence="5 6" key="1">
    <citation type="submission" date="2021-05" db="EMBL/GenBank/DDBJ databases">
        <title>Fusibacter ferrireducens sp. nov., an anaerobic, sulfur- and Fe-reducing bacterium isolated from the mangrove sediment.</title>
        <authorList>
            <person name="Qiu D."/>
        </authorList>
    </citation>
    <scope>NUCLEOTIDE SEQUENCE [LARGE SCALE GENOMIC DNA]</scope>
    <source>
        <strain evidence="5 6">DSM 12116</strain>
    </source>
</reference>
<dbReference type="CDD" id="cd14360">
    <property type="entry name" value="UBA_NAC_like_bac"/>
    <property type="match status" value="1"/>
</dbReference>
<evidence type="ECO:0000259" key="4">
    <source>
        <dbReference type="Pfam" id="PF14242"/>
    </source>
</evidence>